<dbReference type="Gene3D" id="1.10.357.10">
    <property type="entry name" value="Tetracycline Repressor, domain 2"/>
    <property type="match status" value="1"/>
</dbReference>
<dbReference type="InterPro" id="IPR036271">
    <property type="entry name" value="Tet_transcr_reg_TetR-rel_C_sf"/>
</dbReference>
<keyword evidence="2 4" id="KW-0238">DNA-binding</keyword>
<dbReference type="Pfam" id="PF17932">
    <property type="entry name" value="TetR_C_24"/>
    <property type="match status" value="1"/>
</dbReference>
<dbReference type="PANTHER" id="PTHR30055">
    <property type="entry name" value="HTH-TYPE TRANSCRIPTIONAL REGULATOR RUTR"/>
    <property type="match status" value="1"/>
</dbReference>
<dbReference type="RefSeq" id="WP_013131766.1">
    <property type="nucleotide sequence ID" value="NC_014165.1"/>
</dbReference>
<evidence type="ECO:0000259" key="6">
    <source>
        <dbReference type="PROSITE" id="PS50977"/>
    </source>
</evidence>
<dbReference type="Proteomes" id="UP000006640">
    <property type="component" value="Chromosome"/>
</dbReference>
<feature type="domain" description="HTH tetR-type" evidence="6">
    <location>
        <begin position="29"/>
        <end position="89"/>
    </location>
</feature>
<dbReference type="InterPro" id="IPR009057">
    <property type="entry name" value="Homeodomain-like_sf"/>
</dbReference>
<accession>D6YA90</accession>
<dbReference type="STRING" id="469371.Tbis_1516"/>
<dbReference type="eggNOG" id="COG1309">
    <property type="taxonomic scope" value="Bacteria"/>
</dbReference>
<dbReference type="InterPro" id="IPR001647">
    <property type="entry name" value="HTH_TetR"/>
</dbReference>
<dbReference type="InterPro" id="IPR050109">
    <property type="entry name" value="HTH-type_TetR-like_transc_reg"/>
</dbReference>
<protein>
    <submittedName>
        <fullName evidence="7">Transcriptional regulator, TetR family</fullName>
    </submittedName>
</protein>
<evidence type="ECO:0000256" key="4">
    <source>
        <dbReference type="PROSITE-ProRule" id="PRU00335"/>
    </source>
</evidence>
<dbReference type="AlphaFoldDB" id="D6YA90"/>
<name>D6YA90_THEBD</name>
<dbReference type="EMBL" id="CP001874">
    <property type="protein sequence ID" value="ADG88233.1"/>
    <property type="molecule type" value="Genomic_DNA"/>
</dbReference>
<keyword evidence="8" id="KW-1185">Reference proteome</keyword>
<sequence length="218" mass="23798">MRSAGPDREAPSGPAARRNRLAPATPKGRRTEAALLDAARRVFAEKGFLNAKISDITRAAGKSSGSFYTYYDGKEELLTALLDRLPPAEPPAHTGDPREAVRSAVRAYWTTYRAHLGEMVGLFQLSMTDPAFAERWRELRAARIRTVLEVIRDAEASGHRLDLDPGILASAIVSMLESFCWVWLAAGGDAGVAPPDDETAIETLSAIWYRALYPGRAS</sequence>
<dbReference type="SUPFAM" id="SSF48498">
    <property type="entry name" value="Tetracyclin repressor-like, C-terminal domain"/>
    <property type="match status" value="1"/>
</dbReference>
<dbReference type="Pfam" id="PF00440">
    <property type="entry name" value="TetR_N"/>
    <property type="match status" value="1"/>
</dbReference>
<keyword evidence="3" id="KW-0804">Transcription</keyword>
<keyword evidence="1" id="KW-0805">Transcription regulation</keyword>
<organism evidence="7 8">
    <name type="scientific">Thermobispora bispora (strain ATCC 19993 / DSM 43833 / CBS 139.67 / JCM 10125 / KCTC 9307 / NBRC 14880 / R51)</name>
    <dbReference type="NCBI Taxonomy" id="469371"/>
    <lineage>
        <taxon>Bacteria</taxon>
        <taxon>Bacillati</taxon>
        <taxon>Actinomycetota</taxon>
        <taxon>Actinomycetes</taxon>
        <taxon>Streptosporangiales</taxon>
        <taxon>Streptosporangiaceae</taxon>
        <taxon>Thermobispora</taxon>
    </lineage>
</organism>
<feature type="region of interest" description="Disordered" evidence="5">
    <location>
        <begin position="1"/>
        <end position="29"/>
    </location>
</feature>
<dbReference type="PANTHER" id="PTHR30055:SF234">
    <property type="entry name" value="HTH-TYPE TRANSCRIPTIONAL REGULATOR BETI"/>
    <property type="match status" value="1"/>
</dbReference>
<evidence type="ECO:0000313" key="8">
    <source>
        <dbReference type="Proteomes" id="UP000006640"/>
    </source>
</evidence>
<feature type="DNA-binding region" description="H-T-H motif" evidence="4">
    <location>
        <begin position="52"/>
        <end position="71"/>
    </location>
</feature>
<dbReference type="KEGG" id="tbi:Tbis_1516"/>
<proteinExistence type="predicted"/>
<dbReference type="GO" id="GO:0003700">
    <property type="term" value="F:DNA-binding transcription factor activity"/>
    <property type="evidence" value="ECO:0007669"/>
    <property type="project" value="TreeGrafter"/>
</dbReference>
<evidence type="ECO:0000256" key="5">
    <source>
        <dbReference type="SAM" id="MobiDB-lite"/>
    </source>
</evidence>
<dbReference type="OrthoDB" id="3237195at2"/>
<dbReference type="PROSITE" id="PS50977">
    <property type="entry name" value="HTH_TETR_2"/>
    <property type="match status" value="1"/>
</dbReference>
<dbReference type="InterPro" id="IPR041490">
    <property type="entry name" value="KstR2_TetR_C"/>
</dbReference>
<dbReference type="SUPFAM" id="SSF46689">
    <property type="entry name" value="Homeodomain-like"/>
    <property type="match status" value="1"/>
</dbReference>
<dbReference type="HOGENOM" id="CLU_069356_12_6_11"/>
<dbReference type="Gene3D" id="1.10.10.60">
    <property type="entry name" value="Homeodomain-like"/>
    <property type="match status" value="1"/>
</dbReference>
<reference evidence="7 8" key="1">
    <citation type="submission" date="2010-01" db="EMBL/GenBank/DDBJ databases">
        <title>The complete genome of Thermobispora bispora DSM 43833.</title>
        <authorList>
            <consortium name="US DOE Joint Genome Institute (JGI-PGF)"/>
            <person name="Lucas S."/>
            <person name="Copeland A."/>
            <person name="Lapidus A."/>
            <person name="Glavina del Rio T."/>
            <person name="Dalin E."/>
            <person name="Tice H."/>
            <person name="Bruce D."/>
            <person name="Goodwin L."/>
            <person name="Pitluck S."/>
            <person name="Kyrpides N."/>
            <person name="Mavromatis K."/>
            <person name="Ivanova N."/>
            <person name="Mikhailova N."/>
            <person name="Chertkov O."/>
            <person name="Brettin T."/>
            <person name="Detter J.C."/>
            <person name="Han C."/>
            <person name="Larimer F."/>
            <person name="Land M."/>
            <person name="Hauser L."/>
            <person name="Markowitz V."/>
            <person name="Cheng J.-F."/>
            <person name="Hugenholtz P."/>
            <person name="Woyke T."/>
            <person name="Wu D."/>
            <person name="Jando M."/>
            <person name="Schneider S."/>
            <person name="Klenk H.-P."/>
            <person name="Eisen J.A."/>
        </authorList>
    </citation>
    <scope>NUCLEOTIDE SEQUENCE [LARGE SCALE GENOMIC DNA]</scope>
    <source>
        <strain evidence="8">ATCC 19993 / DSM 43833 / CBS 139.67 / JCM 10125 / KCTC 9307 / NBRC 14880 / R51</strain>
    </source>
</reference>
<dbReference type="GO" id="GO:0000976">
    <property type="term" value="F:transcription cis-regulatory region binding"/>
    <property type="evidence" value="ECO:0007669"/>
    <property type="project" value="TreeGrafter"/>
</dbReference>
<gene>
    <name evidence="7" type="ordered locus">Tbis_1516</name>
</gene>
<evidence type="ECO:0000256" key="2">
    <source>
        <dbReference type="ARBA" id="ARBA00023125"/>
    </source>
</evidence>
<dbReference type="PRINTS" id="PR00455">
    <property type="entry name" value="HTHTETR"/>
</dbReference>
<evidence type="ECO:0000256" key="3">
    <source>
        <dbReference type="ARBA" id="ARBA00023163"/>
    </source>
</evidence>
<evidence type="ECO:0000256" key="1">
    <source>
        <dbReference type="ARBA" id="ARBA00023015"/>
    </source>
</evidence>
<feature type="compositionally biased region" description="Basic and acidic residues" evidence="5">
    <location>
        <begin position="1"/>
        <end position="10"/>
    </location>
</feature>
<evidence type="ECO:0000313" key="7">
    <source>
        <dbReference type="EMBL" id="ADG88233.1"/>
    </source>
</evidence>